<proteinExistence type="predicted"/>
<evidence type="ECO:0000313" key="7">
    <source>
        <dbReference type="EMBL" id="BAS68132.1"/>
    </source>
</evidence>
<feature type="coiled-coil region" evidence="6">
    <location>
        <begin position="309"/>
        <end position="336"/>
    </location>
</feature>
<keyword evidence="4" id="KW-0472">Membrane</keyword>
<reference evidence="7 8" key="1">
    <citation type="journal article" date="2000" name="Mar. Ecol. Prog. Ser.">
        <title>Phylogenetic characterization of endosymbionts in three hydrothermal vent mussels: influence on host distributions.</title>
        <authorList>
            <person name="Fujiwara Y."/>
            <person name="Takai K."/>
            <person name="Uematsu K."/>
            <person name="Tsuchida S."/>
            <person name="Hunt J.C."/>
            <person name="Hashimoto J."/>
        </authorList>
    </citation>
    <scope>NUCLEOTIDE SEQUENCE [LARGE SCALE GENOMIC DNA]</scope>
    <source>
        <strain evidence="7 8">Myojin Knoll</strain>
    </source>
</reference>
<dbReference type="GO" id="GO:1990281">
    <property type="term" value="C:efflux pump complex"/>
    <property type="evidence" value="ECO:0007669"/>
    <property type="project" value="TreeGrafter"/>
</dbReference>
<dbReference type="AlphaFoldDB" id="A0A0P0USQ3"/>
<keyword evidence="2" id="KW-1134">Transmembrane beta strand</keyword>
<dbReference type="SUPFAM" id="SSF56954">
    <property type="entry name" value="Outer membrane efflux proteins (OEP)"/>
    <property type="match status" value="1"/>
</dbReference>
<dbReference type="GO" id="GO:0009279">
    <property type="term" value="C:cell outer membrane"/>
    <property type="evidence" value="ECO:0007669"/>
    <property type="project" value="UniProtKB-SubCell"/>
</dbReference>
<name>A0A0P0USQ3_9GAMM</name>
<organism evidence="7 8">
    <name type="scientific">endosymbiont of Bathymodiolus septemdierum str. Myojin knoll</name>
    <dbReference type="NCBI Taxonomy" id="1303921"/>
    <lineage>
        <taxon>Bacteria</taxon>
        <taxon>Pseudomonadati</taxon>
        <taxon>Pseudomonadota</taxon>
        <taxon>Gammaproteobacteria</taxon>
        <taxon>sulfur-oxidizing symbionts</taxon>
    </lineage>
</organism>
<dbReference type="KEGG" id="ebh:BSEPE_1144"/>
<evidence type="ECO:0000256" key="2">
    <source>
        <dbReference type="ARBA" id="ARBA00022452"/>
    </source>
</evidence>
<evidence type="ECO:0000256" key="5">
    <source>
        <dbReference type="ARBA" id="ARBA00023237"/>
    </source>
</evidence>
<keyword evidence="5" id="KW-0998">Cell outer membrane</keyword>
<dbReference type="GO" id="GO:0015288">
    <property type="term" value="F:porin activity"/>
    <property type="evidence" value="ECO:0007669"/>
    <property type="project" value="TreeGrafter"/>
</dbReference>
<evidence type="ECO:0008006" key="9">
    <source>
        <dbReference type="Google" id="ProtNLM"/>
    </source>
</evidence>
<dbReference type="STRING" id="1303921.BSEPE_1144"/>
<dbReference type="Gene3D" id="1.20.1600.10">
    <property type="entry name" value="Outer membrane efflux proteins (OEP)"/>
    <property type="match status" value="1"/>
</dbReference>
<gene>
    <name evidence="7" type="ORF">BSEPE_1144</name>
</gene>
<sequence>MYIINNKRFIIGLFALLSFFTFASEIPNPLSLEQALKIGEKHSLAVQKQQLNIDENTLNLETIQSKFDLKSTVDLQLARRDDYANNINDSHTFIHFEKVLFEQNANINADATQQKIINTKQNLVYIKKENKIEIMRRFFDVILVDMQLETTLERLAISAIRANNVKDDFDINKASEVELLQKQASTQLDVSQRIKIEAQQILKRAELADILGVSYENRPDDLVKPELKHYFNKPITALDVLRKNAFKNNTVLQIMQQNLSSLKHQFSRHKGDYGVIIKSNVRIGEQAYLRDKYGNLRYGVNLTMPFGTNNVKQQTIAKLNLKIKQIKIEIEQFKRTLSSQVFALWIKLNELKQIHKSLTTELEYRDLYLERARAKYELELASDIGEALTQFTNTEYKLSKNQFDFVIAFEKLALLTGEIQ</sequence>
<keyword evidence="6" id="KW-0175">Coiled coil</keyword>
<reference evidence="7 8" key="2">
    <citation type="journal article" date="2016" name="ISME J.">
        <title>Heterogeneous composition of key metabolic gene clusters in a vent mussel symbiont population.</title>
        <authorList>
            <person name="Ikuta T."/>
            <person name="Takaki Y."/>
            <person name="Nagai Y."/>
            <person name="Shimamura S."/>
            <person name="Tsuda M."/>
            <person name="Kawagucci S."/>
            <person name="Aoki Y."/>
            <person name="Inoue K."/>
            <person name="Teruya M."/>
            <person name="Satou K."/>
            <person name="Teruya K."/>
            <person name="Shimoji M."/>
            <person name="Tamotsu H."/>
            <person name="Hirano T."/>
            <person name="Maruyama T."/>
            <person name="Yoshida T."/>
        </authorList>
    </citation>
    <scope>NUCLEOTIDE SEQUENCE [LARGE SCALE GENOMIC DNA]</scope>
    <source>
        <strain evidence="7 8">Myojin Knoll</strain>
    </source>
</reference>
<keyword evidence="3" id="KW-0812">Transmembrane</keyword>
<dbReference type="Proteomes" id="UP000067399">
    <property type="component" value="Chromosome"/>
</dbReference>
<keyword evidence="8" id="KW-1185">Reference proteome</keyword>
<evidence type="ECO:0000313" key="8">
    <source>
        <dbReference type="Proteomes" id="UP000067399"/>
    </source>
</evidence>
<dbReference type="InterPro" id="IPR051906">
    <property type="entry name" value="TolC-like"/>
</dbReference>
<dbReference type="OrthoDB" id="9786815at2"/>
<evidence type="ECO:0000256" key="6">
    <source>
        <dbReference type="SAM" id="Coils"/>
    </source>
</evidence>
<dbReference type="PANTHER" id="PTHR30026:SF20">
    <property type="entry name" value="OUTER MEMBRANE PROTEIN TOLC"/>
    <property type="match status" value="1"/>
</dbReference>
<dbReference type="GO" id="GO:0015562">
    <property type="term" value="F:efflux transmembrane transporter activity"/>
    <property type="evidence" value="ECO:0007669"/>
    <property type="project" value="InterPro"/>
</dbReference>
<evidence type="ECO:0000256" key="1">
    <source>
        <dbReference type="ARBA" id="ARBA00004442"/>
    </source>
</evidence>
<evidence type="ECO:0000256" key="4">
    <source>
        <dbReference type="ARBA" id="ARBA00023136"/>
    </source>
</evidence>
<evidence type="ECO:0000256" key="3">
    <source>
        <dbReference type="ARBA" id="ARBA00022692"/>
    </source>
</evidence>
<dbReference type="PANTHER" id="PTHR30026">
    <property type="entry name" value="OUTER MEMBRANE PROTEIN TOLC"/>
    <property type="match status" value="1"/>
</dbReference>
<accession>A0A0P0USQ3</accession>
<protein>
    <recommendedName>
        <fullName evidence="9">Outer membrane efflux protein</fullName>
    </recommendedName>
</protein>
<dbReference type="EMBL" id="AP013042">
    <property type="protein sequence ID" value="BAS68132.1"/>
    <property type="molecule type" value="Genomic_DNA"/>
</dbReference>
<comment type="subcellular location">
    <subcellularLocation>
        <location evidence="1">Cell outer membrane</location>
    </subcellularLocation>
</comment>